<evidence type="ECO:0000256" key="1">
    <source>
        <dbReference type="SAM" id="Coils"/>
    </source>
</evidence>
<accession>A0A7X4GQW4</accession>
<comment type="caution">
    <text evidence="2">The sequence shown here is derived from an EMBL/GenBank/DDBJ whole genome shotgun (WGS) entry which is preliminary data.</text>
</comment>
<dbReference type="RefSeq" id="WP_161014439.1">
    <property type="nucleotide sequence ID" value="NZ_WWCK01000004.1"/>
</dbReference>
<keyword evidence="1" id="KW-0175">Coiled coil</keyword>
<evidence type="ECO:0000313" key="2">
    <source>
        <dbReference type="EMBL" id="MYM67878.1"/>
    </source>
</evidence>
<keyword evidence="3" id="KW-1185">Reference proteome</keyword>
<dbReference type="Proteomes" id="UP000450012">
    <property type="component" value="Unassembled WGS sequence"/>
</dbReference>
<gene>
    <name evidence="2" type="ORF">GTP45_13680</name>
</gene>
<organism evidence="2 3">
    <name type="scientific">Duganella rivi</name>
    <dbReference type="NCBI Taxonomy" id="2666083"/>
    <lineage>
        <taxon>Bacteria</taxon>
        <taxon>Pseudomonadati</taxon>
        <taxon>Pseudomonadota</taxon>
        <taxon>Betaproteobacteria</taxon>
        <taxon>Burkholderiales</taxon>
        <taxon>Oxalobacteraceae</taxon>
        <taxon>Telluria group</taxon>
        <taxon>Duganella</taxon>
    </lineage>
</organism>
<reference evidence="2 3" key="1">
    <citation type="submission" date="2019-12" db="EMBL/GenBank/DDBJ databases">
        <title>Novel species isolated from a subtropical stream in China.</title>
        <authorList>
            <person name="Lu H."/>
        </authorList>
    </citation>
    <scope>NUCLEOTIDE SEQUENCE [LARGE SCALE GENOMIC DNA]</scope>
    <source>
        <strain evidence="2 3">FT55W</strain>
    </source>
</reference>
<feature type="coiled-coil region" evidence="1">
    <location>
        <begin position="229"/>
        <end position="272"/>
    </location>
</feature>
<name>A0A7X4GQW4_9BURK</name>
<proteinExistence type="predicted"/>
<feature type="coiled-coil region" evidence="1">
    <location>
        <begin position="342"/>
        <end position="369"/>
    </location>
</feature>
<protein>
    <submittedName>
        <fullName evidence="2">Uncharacterized protein</fullName>
    </submittedName>
</protein>
<evidence type="ECO:0000313" key="3">
    <source>
        <dbReference type="Proteomes" id="UP000450012"/>
    </source>
</evidence>
<dbReference type="EMBL" id="WWCK01000004">
    <property type="protein sequence ID" value="MYM67878.1"/>
    <property type="molecule type" value="Genomic_DNA"/>
</dbReference>
<dbReference type="PROSITE" id="PS51257">
    <property type="entry name" value="PROKAR_LIPOPROTEIN"/>
    <property type="match status" value="1"/>
</dbReference>
<dbReference type="AlphaFoldDB" id="A0A7X4GQW4"/>
<sequence>MRNVIGVLAGVMLAGGLSGCSSLRIHSEARDKQGQAAQEAYKKVDLSAIFSTASDNLNKQLVTELDSQDRLGAAIRATDLAAIVQSSNLHNSVVAKIDQRLLEVGGATATSPEAMQKYLDKLSTFKEIKEAQEDVTRYFKRAGLPAPQCNQPVPDAIQQALQNASGNLRFGIQGQLDKAARTCAKAAELGTVWNSFDGSEIAKAVATANADQKDYDALAAASKVLTVAYNKARKEYDEAAAQGDSEENKKKVQEKAKQLGDAIDKLDQAKDAISTEFISQERIDAVQKFVDVVLRGLEEGKAPSDATSAQAAFILIPQQVDSFKSAMAAAQTPMLEPLAIRKNLEQIKLDAAKRELALLKRRIQLSTQIVDALNTELMALSRASRQLHEASSDGKSSLDALYGNGPVMQAFAKTSGADATKLYDAVATYLDDQARLRPTVDKLKYQRLATYHQVSLVYAETNARQWMNLIAASVDQTAESASGGLKPDTINQAIQALALFWIAHGVN</sequence>